<evidence type="ECO:0000313" key="2">
    <source>
        <dbReference type="EMBL" id="KAJ8409521.1"/>
    </source>
</evidence>
<keyword evidence="3" id="KW-1185">Reference proteome</keyword>
<dbReference type="Proteomes" id="UP001221898">
    <property type="component" value="Unassembled WGS sequence"/>
</dbReference>
<dbReference type="AlphaFoldDB" id="A0AAD7SX91"/>
<feature type="region of interest" description="Disordered" evidence="1">
    <location>
        <begin position="205"/>
        <end position="245"/>
    </location>
</feature>
<feature type="compositionally biased region" description="Basic and acidic residues" evidence="1">
    <location>
        <begin position="56"/>
        <end position="66"/>
    </location>
</feature>
<accession>A0AAD7SX91</accession>
<protein>
    <submittedName>
        <fullName evidence="2">Uncharacterized protein</fullName>
    </submittedName>
</protein>
<gene>
    <name evidence="2" type="ORF">AAFF_G00229220</name>
</gene>
<evidence type="ECO:0000256" key="1">
    <source>
        <dbReference type="SAM" id="MobiDB-lite"/>
    </source>
</evidence>
<feature type="region of interest" description="Disordered" evidence="1">
    <location>
        <begin position="54"/>
        <end position="73"/>
    </location>
</feature>
<dbReference type="EMBL" id="JAINUG010000030">
    <property type="protein sequence ID" value="KAJ8409521.1"/>
    <property type="molecule type" value="Genomic_DNA"/>
</dbReference>
<proteinExistence type="predicted"/>
<evidence type="ECO:0000313" key="3">
    <source>
        <dbReference type="Proteomes" id="UP001221898"/>
    </source>
</evidence>
<name>A0AAD7SX91_9TELE</name>
<sequence length="245" mass="25937">MPAGVSPATAGKLRRLVEPLSPPELLAPFGVTALRTTAFDPIAVETALSSLIRRGSGRETRHDSGEIRAAPEGLPRDSALMLSASREALGKSHYHGASTGSQHFVQCCSRELDEPGCSEAGLRQLIKGLKADQCSGLLPAWDSVVPLLRVDINLPPPYALKKLHPAGRSWPHPRLALAPPPGPILEFTDALQIFLKTKGPAGYLPPPQARKMVGGGVRGEEKDTAGANKQGRPLSVPLSTPNGRL</sequence>
<comment type="caution">
    <text evidence="2">The sequence shown here is derived from an EMBL/GenBank/DDBJ whole genome shotgun (WGS) entry which is preliminary data.</text>
</comment>
<reference evidence="2" key="1">
    <citation type="journal article" date="2023" name="Science">
        <title>Genome structures resolve the early diversification of teleost fishes.</title>
        <authorList>
            <person name="Parey E."/>
            <person name="Louis A."/>
            <person name="Montfort J."/>
            <person name="Bouchez O."/>
            <person name="Roques C."/>
            <person name="Iampietro C."/>
            <person name="Lluch J."/>
            <person name="Castinel A."/>
            <person name="Donnadieu C."/>
            <person name="Desvignes T."/>
            <person name="Floi Bucao C."/>
            <person name="Jouanno E."/>
            <person name="Wen M."/>
            <person name="Mejri S."/>
            <person name="Dirks R."/>
            <person name="Jansen H."/>
            <person name="Henkel C."/>
            <person name="Chen W.J."/>
            <person name="Zahm M."/>
            <person name="Cabau C."/>
            <person name="Klopp C."/>
            <person name="Thompson A.W."/>
            <person name="Robinson-Rechavi M."/>
            <person name="Braasch I."/>
            <person name="Lecointre G."/>
            <person name="Bobe J."/>
            <person name="Postlethwait J.H."/>
            <person name="Berthelot C."/>
            <person name="Roest Crollius H."/>
            <person name="Guiguen Y."/>
        </authorList>
    </citation>
    <scope>NUCLEOTIDE SEQUENCE</scope>
    <source>
        <strain evidence="2">NC1722</strain>
    </source>
</reference>
<organism evidence="2 3">
    <name type="scientific">Aldrovandia affinis</name>
    <dbReference type="NCBI Taxonomy" id="143900"/>
    <lineage>
        <taxon>Eukaryota</taxon>
        <taxon>Metazoa</taxon>
        <taxon>Chordata</taxon>
        <taxon>Craniata</taxon>
        <taxon>Vertebrata</taxon>
        <taxon>Euteleostomi</taxon>
        <taxon>Actinopterygii</taxon>
        <taxon>Neopterygii</taxon>
        <taxon>Teleostei</taxon>
        <taxon>Notacanthiformes</taxon>
        <taxon>Halosauridae</taxon>
        <taxon>Aldrovandia</taxon>
    </lineage>
</organism>